<evidence type="ECO:0000313" key="1">
    <source>
        <dbReference type="Proteomes" id="UP000887540"/>
    </source>
</evidence>
<name>A0A914DAK2_9BILA</name>
<keyword evidence="1" id="KW-1185">Reference proteome</keyword>
<protein>
    <submittedName>
        <fullName evidence="2">Uncharacterized protein</fullName>
    </submittedName>
</protein>
<accession>A0A914DAK2</accession>
<dbReference type="Proteomes" id="UP000887540">
    <property type="component" value="Unplaced"/>
</dbReference>
<dbReference type="WBParaSite" id="ACRNAN_scaffold2080.g27727.t1">
    <property type="protein sequence ID" value="ACRNAN_scaffold2080.g27727.t1"/>
    <property type="gene ID" value="ACRNAN_scaffold2080.g27727"/>
</dbReference>
<organism evidence="1 2">
    <name type="scientific">Acrobeloides nanus</name>
    <dbReference type="NCBI Taxonomy" id="290746"/>
    <lineage>
        <taxon>Eukaryota</taxon>
        <taxon>Metazoa</taxon>
        <taxon>Ecdysozoa</taxon>
        <taxon>Nematoda</taxon>
        <taxon>Chromadorea</taxon>
        <taxon>Rhabditida</taxon>
        <taxon>Tylenchina</taxon>
        <taxon>Cephalobomorpha</taxon>
        <taxon>Cephaloboidea</taxon>
        <taxon>Cephalobidae</taxon>
        <taxon>Acrobeloides</taxon>
    </lineage>
</organism>
<proteinExistence type="predicted"/>
<evidence type="ECO:0000313" key="2">
    <source>
        <dbReference type="WBParaSite" id="ACRNAN_scaffold2080.g27727.t1"/>
    </source>
</evidence>
<dbReference type="AlphaFoldDB" id="A0A914DAK2"/>
<reference evidence="2" key="1">
    <citation type="submission" date="2022-11" db="UniProtKB">
        <authorList>
            <consortium name="WormBaseParasite"/>
        </authorList>
    </citation>
    <scope>IDENTIFICATION</scope>
</reference>
<sequence>MVGQRSRSLSTIVVPSNEDYKNIETWHDRSVYYRIPTGNNYLSWRYQTFLAQKALPWRHSLGSRSKLYEDYFPYLAHTTSYQNMGYPLARSSSVVSTTTVGPRGNLLITRTYSVPDLTSYYQTTDVDRPSYRYLYNPWAYYSDLDDYSYDRYRYYRSPYYYRYNYSTYPYSYYWPRYKSYLYDSDYPYYYRNYSSPYYRSYYRDFYLRSYRNPWSSFYTPNWYYYY</sequence>